<dbReference type="GO" id="GO:0004314">
    <property type="term" value="F:[acyl-carrier-protein] S-malonyltransferase activity"/>
    <property type="evidence" value="ECO:0007669"/>
    <property type="project" value="UniProtKB-EC"/>
</dbReference>
<name>A0MS24_9GAMM</name>
<dbReference type="InterPro" id="IPR004410">
    <property type="entry name" value="Malonyl_CoA-ACP_transAc_FabD"/>
</dbReference>
<comment type="catalytic activity">
    <reaction evidence="4">
        <text>holo-[ACP] + malonyl-CoA = malonyl-[ACP] + CoA</text>
        <dbReference type="Rhea" id="RHEA:41792"/>
        <dbReference type="Rhea" id="RHEA-COMP:9623"/>
        <dbReference type="Rhea" id="RHEA-COMP:9685"/>
        <dbReference type="ChEBI" id="CHEBI:57287"/>
        <dbReference type="ChEBI" id="CHEBI:57384"/>
        <dbReference type="ChEBI" id="CHEBI:64479"/>
        <dbReference type="ChEBI" id="CHEBI:78449"/>
        <dbReference type="EC" id="2.3.1.39"/>
    </reaction>
</comment>
<protein>
    <recommendedName>
        <fullName evidence="1">[acyl-carrier-protein] S-malonyltransferase</fullName>
        <ecNumber evidence="1">2.3.1.39</ecNumber>
    </recommendedName>
</protein>
<dbReference type="InterPro" id="IPR014043">
    <property type="entry name" value="Acyl_transferase_dom"/>
</dbReference>
<reference evidence="6" key="1">
    <citation type="submission" date="2006-09" db="EMBL/GenBank/DDBJ databases">
        <title>Identification of the putative bryostatin polyketide synthase gene cluster from 'Candidatus Endobugula sertula', the uncultivated microbial symbiont of the marine bryozoan Bugula neritina.</title>
        <authorList>
            <person name="Sudek S."/>
            <person name="Lopanik N.B."/>
            <person name="Waggoner L.E."/>
            <person name="Hildebrand M."/>
            <person name="Anderson C."/>
            <person name="Liu H."/>
            <person name="Patel A."/>
            <person name="Sherman D.H."/>
            <person name="Haygood M.G."/>
        </authorList>
    </citation>
    <scope>NUCLEOTIDE SEQUENCE</scope>
</reference>
<dbReference type="EC" id="2.3.1.39" evidence="1"/>
<proteinExistence type="predicted"/>
<evidence type="ECO:0000313" key="6">
    <source>
        <dbReference type="EMBL" id="ABK51299.2"/>
    </source>
</evidence>
<dbReference type="SUPFAM" id="SSF52151">
    <property type="entry name" value="FabD/lysophospholipase-like"/>
    <property type="match status" value="2"/>
</dbReference>
<dbReference type="Pfam" id="PF00698">
    <property type="entry name" value="Acyl_transf_1"/>
    <property type="match status" value="2"/>
</dbReference>
<dbReference type="PANTHER" id="PTHR42681:SF1">
    <property type="entry name" value="MALONYL-COA-ACYL CARRIER PROTEIN TRANSACYLASE, MITOCHONDRIAL"/>
    <property type="match status" value="1"/>
</dbReference>
<evidence type="ECO:0000259" key="5">
    <source>
        <dbReference type="SMART" id="SM00827"/>
    </source>
</evidence>
<feature type="domain" description="Malonyl-CoA:ACP transacylase (MAT)" evidence="5">
    <location>
        <begin position="6"/>
        <end position="308"/>
    </location>
</feature>
<dbReference type="EMBL" id="EF032014">
    <property type="protein sequence ID" value="ABK51299.2"/>
    <property type="molecule type" value="Genomic_DNA"/>
</dbReference>
<dbReference type="InterPro" id="IPR050858">
    <property type="entry name" value="Mal-CoA-ACP_Trans/PKS_FabD"/>
</dbReference>
<feature type="domain" description="Malonyl-CoA:ACP transacylase (MAT)" evidence="5">
    <location>
        <begin position="320"/>
        <end position="610"/>
    </location>
</feature>
<dbReference type="SMART" id="SM00827">
    <property type="entry name" value="PKS_AT"/>
    <property type="match status" value="2"/>
</dbReference>
<dbReference type="PANTHER" id="PTHR42681">
    <property type="entry name" value="MALONYL-COA-ACYL CARRIER PROTEIN TRANSACYLASE, MITOCHONDRIAL"/>
    <property type="match status" value="1"/>
</dbReference>
<evidence type="ECO:0000256" key="4">
    <source>
        <dbReference type="ARBA" id="ARBA00048462"/>
    </source>
</evidence>
<dbReference type="AlphaFoldDB" id="A0MS24"/>
<dbReference type="InterPro" id="IPR016035">
    <property type="entry name" value="Acyl_Trfase/lysoPLipase"/>
</dbReference>
<dbReference type="InterPro" id="IPR001227">
    <property type="entry name" value="Ac_transferase_dom_sf"/>
</dbReference>
<dbReference type="SUPFAM" id="SSF55048">
    <property type="entry name" value="Probable ACP-binding domain of malonyl-CoA ACP transacylase"/>
    <property type="match status" value="1"/>
</dbReference>
<keyword evidence="2" id="KW-0808">Transferase</keyword>
<dbReference type="Gene3D" id="3.30.70.250">
    <property type="entry name" value="Malonyl-CoA ACP transacylase, ACP-binding"/>
    <property type="match status" value="1"/>
</dbReference>
<evidence type="ECO:0000256" key="2">
    <source>
        <dbReference type="ARBA" id="ARBA00022679"/>
    </source>
</evidence>
<evidence type="ECO:0000256" key="1">
    <source>
        <dbReference type="ARBA" id="ARBA00013258"/>
    </source>
</evidence>
<evidence type="ECO:0000256" key="3">
    <source>
        <dbReference type="ARBA" id="ARBA00023315"/>
    </source>
</evidence>
<sequence length="633" mass="72940">MKTIYLFPGQGSQHKKMGKYLFDKYPELIHQADQQLHYSIKELCLEDPDQLLNKTQFTQPALYIINALSFLDKIELESHKPSYVAGHSLGEYNALFAAGAFDFLTGLKLVQKRGLLMEEAPKGAMAAIIGITHNQVKCILEDIPQKNIDIANINSEKQFIISGLYDEIIACENSFTKMGANFIPLNVSAAFHSRYMKDIEIKFEQYLQKFQLNPLRTPVISNYSARPYPKENYRDYMVKQISHPVKWYESISWLIQQDHFEFEEVGPGRVLTNLTNQIKQTPLHIKNNLSSHQNKSKENYQESTVKNLSISNSKKKIIFMYSGQGSQYYQMGKELYDNNSLFRHHMNYCSNQLKDRLGVSLIDIIYDKSKKSEEFDNIIYTNPALYIFGYSLTQVLIDKGIKPDAFLGHSLGEYIAATVAGIIPLEDGLNLILTQAQLLEKHCNTGKILNVFSPPDFYYKNKNLFFNTPLACVNFSNNFSVSGYRYEIDLVKKELDKRKIFSSYLPVSHGFHSHAIDPIENDFKKYVSQIKYSDNKLPIYSCYYTSEITQDNIDNMKNYLWEVIRNTINFENLISSSFQNTSNNIFIDTSPNAALSNSLKHGFNKKHRHFFTINQFGKNIESINHLINNLNCI</sequence>
<dbReference type="NCBIfam" id="TIGR00128">
    <property type="entry name" value="fabD"/>
    <property type="match status" value="1"/>
</dbReference>
<dbReference type="GO" id="GO:0005829">
    <property type="term" value="C:cytosol"/>
    <property type="evidence" value="ECO:0007669"/>
    <property type="project" value="TreeGrafter"/>
</dbReference>
<dbReference type="GO" id="GO:0006633">
    <property type="term" value="P:fatty acid biosynthetic process"/>
    <property type="evidence" value="ECO:0007669"/>
    <property type="project" value="TreeGrafter"/>
</dbReference>
<accession>A0MS24</accession>
<keyword evidence="3" id="KW-0012">Acyltransferase</keyword>
<dbReference type="InterPro" id="IPR016036">
    <property type="entry name" value="Malonyl_transacylase_ACP-bd"/>
</dbReference>
<dbReference type="Gene3D" id="3.40.366.10">
    <property type="entry name" value="Malonyl-Coenzyme A Acyl Carrier Protein, domain 2"/>
    <property type="match status" value="2"/>
</dbReference>
<organism evidence="6">
    <name type="scientific">Candidatus Endobugula sertula</name>
    <name type="common">Bugula neritina bacterial symbiont</name>
    <dbReference type="NCBI Taxonomy" id="62101"/>
    <lineage>
        <taxon>Bacteria</taxon>
        <taxon>Pseudomonadati</taxon>
        <taxon>Pseudomonadota</taxon>
        <taxon>Gammaproteobacteria</taxon>
        <taxon>Cellvibrionales</taxon>
        <taxon>Cellvibrionaceae</taxon>
        <taxon>Candidatus Endobugula</taxon>
    </lineage>
</organism>